<dbReference type="HAMAP" id="MF_00095">
    <property type="entry name" value="SfsA"/>
    <property type="match status" value="1"/>
</dbReference>
<keyword evidence="5" id="KW-1185">Reference proteome</keyword>
<dbReference type="OrthoDB" id="9802365at2"/>
<dbReference type="CDD" id="cd22359">
    <property type="entry name" value="SfsA-like_bacterial"/>
    <property type="match status" value="1"/>
</dbReference>
<dbReference type="PATRIC" id="fig|768706.3.peg.2882"/>
<evidence type="ECO:0000259" key="3">
    <source>
        <dbReference type="Pfam" id="PF17746"/>
    </source>
</evidence>
<gene>
    <name evidence="1" type="primary">sfsA</name>
    <name evidence="4" type="ordered locus">Desor_2873</name>
</gene>
<organism evidence="4 5">
    <name type="scientific">Desulfosporosinus orientis (strain ATCC 19365 / DSM 765 / NCIMB 8382 / VKM B-1628 / Singapore I)</name>
    <name type="common">Desulfotomaculum orientis</name>
    <dbReference type="NCBI Taxonomy" id="768706"/>
    <lineage>
        <taxon>Bacteria</taxon>
        <taxon>Bacillati</taxon>
        <taxon>Bacillota</taxon>
        <taxon>Clostridia</taxon>
        <taxon>Eubacteriales</taxon>
        <taxon>Desulfitobacteriaceae</taxon>
        <taxon>Desulfosporosinus</taxon>
    </lineage>
</organism>
<feature type="domain" description="SfsA N-terminal OB" evidence="3">
    <location>
        <begin position="12"/>
        <end position="77"/>
    </location>
</feature>
<evidence type="ECO:0000313" key="5">
    <source>
        <dbReference type="Proteomes" id="UP000006346"/>
    </source>
</evidence>
<dbReference type="InterPro" id="IPR041465">
    <property type="entry name" value="SfsA_N"/>
</dbReference>
<dbReference type="InterPro" id="IPR005224">
    <property type="entry name" value="SfsA"/>
</dbReference>
<dbReference type="Gene3D" id="2.40.50.580">
    <property type="match status" value="1"/>
</dbReference>
<dbReference type="eggNOG" id="COG1489">
    <property type="taxonomic scope" value="Bacteria"/>
</dbReference>
<evidence type="ECO:0000256" key="1">
    <source>
        <dbReference type="HAMAP-Rule" id="MF_00095"/>
    </source>
</evidence>
<dbReference type="GO" id="GO:0003677">
    <property type="term" value="F:DNA binding"/>
    <property type="evidence" value="ECO:0007669"/>
    <property type="project" value="InterPro"/>
</dbReference>
<dbReference type="InterPro" id="IPR040452">
    <property type="entry name" value="SfsA_C"/>
</dbReference>
<dbReference type="KEGG" id="dor:Desor_2873"/>
<dbReference type="Gene3D" id="3.40.1350.60">
    <property type="match status" value="1"/>
</dbReference>
<sequence length="228" mass="25724">MKYPSAIAAKFLKRPNRFIAHVLLDNHEEIVHVKNTGRCKELLQEGNVVILEESNNPKRKTKYSLIAVYKGNLLINIDSQVPNTVVYQGIQDGNVKELHDVTVLSREVVFGNSRFDLYFETKEKKGFIEVKGVTLETDGIAMFPDAPTLRGTKHLYEMVKAVEAGYAGYVVFLIQMKGVKYFKPFEIRDPEFTKALKLAAEKGVKVLAYDSIVSEDEITLGTPVDVRI</sequence>
<dbReference type="RefSeq" id="WP_014185211.1">
    <property type="nucleotide sequence ID" value="NC_016584.1"/>
</dbReference>
<evidence type="ECO:0000313" key="4">
    <source>
        <dbReference type="EMBL" id="AET68403.1"/>
    </source>
</evidence>
<proteinExistence type="inferred from homology"/>
<dbReference type="PANTHER" id="PTHR30545:SF2">
    <property type="entry name" value="SUGAR FERMENTATION STIMULATION PROTEIN A"/>
    <property type="match status" value="1"/>
</dbReference>
<name>G7WFG0_DESOD</name>
<dbReference type="NCBIfam" id="TIGR00230">
    <property type="entry name" value="sfsA"/>
    <property type="match status" value="1"/>
</dbReference>
<dbReference type="Pfam" id="PF17746">
    <property type="entry name" value="SfsA_N"/>
    <property type="match status" value="1"/>
</dbReference>
<feature type="domain" description="Sugar fermentation stimulation protein C-terminal" evidence="2">
    <location>
        <begin position="80"/>
        <end position="216"/>
    </location>
</feature>
<dbReference type="STRING" id="768706.Desor_2873"/>
<dbReference type="HOGENOM" id="CLU_052299_1_0_9"/>
<protein>
    <recommendedName>
        <fullName evidence="1">Sugar fermentation stimulation protein homolog</fullName>
    </recommendedName>
</protein>
<evidence type="ECO:0000259" key="2">
    <source>
        <dbReference type="Pfam" id="PF03749"/>
    </source>
</evidence>
<dbReference type="AlphaFoldDB" id="G7WFG0"/>
<dbReference type="Proteomes" id="UP000006346">
    <property type="component" value="Chromosome"/>
</dbReference>
<comment type="similarity">
    <text evidence="1">Belongs to the SfsA family.</text>
</comment>
<accession>G7WFG0</accession>
<dbReference type="Pfam" id="PF03749">
    <property type="entry name" value="SfsA"/>
    <property type="match status" value="1"/>
</dbReference>
<reference evidence="5" key="1">
    <citation type="submission" date="2011-11" db="EMBL/GenBank/DDBJ databases">
        <title>Complete sequence of Desulfosporosinus orientis DSM 765.</title>
        <authorList>
            <person name="Lucas S."/>
            <person name="Han J."/>
            <person name="Lapidus A."/>
            <person name="Cheng J.-F."/>
            <person name="Goodwin L."/>
            <person name="Pitluck S."/>
            <person name="Peters L."/>
            <person name="Ovchinnikova G."/>
            <person name="Teshima H."/>
            <person name="Detter J.C."/>
            <person name="Han C."/>
            <person name="Tapia R."/>
            <person name="Land M."/>
            <person name="Hauser L."/>
            <person name="Kyrpides N."/>
            <person name="Ivanova N."/>
            <person name="Pagani I."/>
            <person name="Pester M."/>
            <person name="Spring S."/>
            <person name="Ollivier B."/>
            <person name="Rattei T."/>
            <person name="Klenk H.-P."/>
            <person name="Wagner M."/>
            <person name="Loy A."/>
            <person name="Woyke T."/>
        </authorList>
    </citation>
    <scope>NUCLEOTIDE SEQUENCE [LARGE SCALE GENOMIC DNA]</scope>
    <source>
        <strain evidence="5">ATCC 19365 / DSM 765 / NCIMB 8382 / VKM B-1628</strain>
    </source>
</reference>
<reference evidence="4 5" key="2">
    <citation type="journal article" date="2012" name="J. Bacteriol.">
        <title>Complete genome sequences of Desulfosporosinus orientis DSM765T, Desulfosporosinus youngiae DSM17734T, Desulfosporosinus meridiei DSM13257T, and Desulfosporosinus acidiphilus DSM22704T.</title>
        <authorList>
            <person name="Pester M."/>
            <person name="Brambilla E."/>
            <person name="Alazard D."/>
            <person name="Rattei T."/>
            <person name="Weinmaier T."/>
            <person name="Han J."/>
            <person name="Lucas S."/>
            <person name="Lapidus A."/>
            <person name="Cheng J.F."/>
            <person name="Goodwin L."/>
            <person name="Pitluck S."/>
            <person name="Peters L."/>
            <person name="Ovchinnikova G."/>
            <person name="Teshima H."/>
            <person name="Detter J.C."/>
            <person name="Han C.S."/>
            <person name="Tapia R."/>
            <person name="Land M.L."/>
            <person name="Hauser L."/>
            <person name="Kyrpides N.C."/>
            <person name="Ivanova N.N."/>
            <person name="Pagani I."/>
            <person name="Huntmann M."/>
            <person name="Wei C.L."/>
            <person name="Davenport K.W."/>
            <person name="Daligault H."/>
            <person name="Chain P.S."/>
            <person name="Chen A."/>
            <person name="Mavromatis K."/>
            <person name="Markowitz V."/>
            <person name="Szeto E."/>
            <person name="Mikhailova N."/>
            <person name="Pati A."/>
            <person name="Wagner M."/>
            <person name="Woyke T."/>
            <person name="Ollivier B."/>
            <person name="Klenk H.P."/>
            <person name="Spring S."/>
            <person name="Loy A."/>
        </authorList>
    </citation>
    <scope>NUCLEOTIDE SEQUENCE [LARGE SCALE GENOMIC DNA]</scope>
    <source>
        <strain evidence="5">ATCC 19365 / DSM 765 / NCIMB 8382 / VKM B-1628</strain>
    </source>
</reference>
<dbReference type="PANTHER" id="PTHR30545">
    <property type="entry name" value="SUGAR FERMENTATION STIMULATION PROTEIN A"/>
    <property type="match status" value="1"/>
</dbReference>
<dbReference type="EMBL" id="CP003108">
    <property type="protein sequence ID" value="AET68403.1"/>
    <property type="molecule type" value="Genomic_DNA"/>
</dbReference>